<evidence type="ECO:0000313" key="2">
    <source>
        <dbReference type="Ensembl" id="ENSCCEP00000010673.1"/>
    </source>
</evidence>
<accession>A0A8C0ZCQ6</accession>
<keyword evidence="1" id="KW-0732">Signal</keyword>
<feature type="signal peptide" evidence="1">
    <location>
        <begin position="1"/>
        <end position="17"/>
    </location>
</feature>
<organism evidence="2 3">
    <name type="scientific">Cyanistes caeruleus</name>
    <name type="common">Eurasian blue tit</name>
    <name type="synonym">Parus caeruleus</name>
    <dbReference type="NCBI Taxonomy" id="156563"/>
    <lineage>
        <taxon>Eukaryota</taxon>
        <taxon>Metazoa</taxon>
        <taxon>Chordata</taxon>
        <taxon>Craniata</taxon>
        <taxon>Vertebrata</taxon>
        <taxon>Euteleostomi</taxon>
        <taxon>Archelosauria</taxon>
        <taxon>Archosauria</taxon>
        <taxon>Dinosauria</taxon>
        <taxon>Saurischia</taxon>
        <taxon>Theropoda</taxon>
        <taxon>Coelurosauria</taxon>
        <taxon>Aves</taxon>
        <taxon>Neognathae</taxon>
        <taxon>Neoaves</taxon>
        <taxon>Telluraves</taxon>
        <taxon>Australaves</taxon>
        <taxon>Passeriformes</taxon>
        <taxon>Paridae</taxon>
        <taxon>Cyanistes</taxon>
    </lineage>
</organism>
<dbReference type="Proteomes" id="UP000694410">
    <property type="component" value="Unplaced"/>
</dbReference>
<name>A0A8C0ZCQ6_CYACU</name>
<dbReference type="Ensembl" id="ENSCCET00000016767.1">
    <property type="protein sequence ID" value="ENSCCEP00000010673.1"/>
    <property type="gene ID" value="ENSCCEG00000010557.1"/>
</dbReference>
<sequence length="109" mass="11565">WCPFVFMLNFTSCLVERLHQIVVTFSHSWGEPQISVQPPSRGRGICPSFGELGGTAAPSSWAAALPLSSPLLPWASAGFCPFPPGKHLLVVVVVDGKNPRIVRAGVGAV</sequence>
<dbReference type="AlphaFoldDB" id="A0A8C0ZCQ6"/>
<reference evidence="2" key="2">
    <citation type="submission" date="2025-09" db="UniProtKB">
        <authorList>
            <consortium name="Ensembl"/>
        </authorList>
    </citation>
    <scope>IDENTIFICATION</scope>
</reference>
<protein>
    <submittedName>
        <fullName evidence="2">Uncharacterized protein</fullName>
    </submittedName>
</protein>
<feature type="chain" id="PRO_5034228970" evidence="1">
    <location>
        <begin position="18"/>
        <end position="109"/>
    </location>
</feature>
<proteinExistence type="predicted"/>
<evidence type="ECO:0000256" key="1">
    <source>
        <dbReference type="SAM" id="SignalP"/>
    </source>
</evidence>
<reference evidence="2" key="1">
    <citation type="submission" date="2025-08" db="UniProtKB">
        <authorList>
            <consortium name="Ensembl"/>
        </authorList>
    </citation>
    <scope>IDENTIFICATION</scope>
</reference>
<evidence type="ECO:0000313" key="3">
    <source>
        <dbReference type="Proteomes" id="UP000694410"/>
    </source>
</evidence>
<keyword evidence="3" id="KW-1185">Reference proteome</keyword>